<organism evidence="3 4">
    <name type="scientific">Mycena chlorophos</name>
    <name type="common">Agaric fungus</name>
    <name type="synonym">Agaricus chlorophos</name>
    <dbReference type="NCBI Taxonomy" id="658473"/>
    <lineage>
        <taxon>Eukaryota</taxon>
        <taxon>Fungi</taxon>
        <taxon>Dikarya</taxon>
        <taxon>Basidiomycota</taxon>
        <taxon>Agaricomycotina</taxon>
        <taxon>Agaricomycetes</taxon>
        <taxon>Agaricomycetidae</taxon>
        <taxon>Agaricales</taxon>
        <taxon>Marasmiineae</taxon>
        <taxon>Mycenaceae</taxon>
        <taxon>Mycena</taxon>
    </lineage>
</organism>
<keyword evidence="4" id="KW-1185">Reference proteome</keyword>
<evidence type="ECO:0000313" key="3">
    <source>
        <dbReference type="EMBL" id="GAT51250.1"/>
    </source>
</evidence>
<feature type="chain" id="PRO_5045947189" evidence="2">
    <location>
        <begin position="24"/>
        <end position="149"/>
    </location>
</feature>
<keyword evidence="2" id="KW-0732">Signal</keyword>
<accession>A0ABQ0LJK8</accession>
<dbReference type="Proteomes" id="UP000815677">
    <property type="component" value="Unassembled WGS sequence"/>
</dbReference>
<evidence type="ECO:0000256" key="2">
    <source>
        <dbReference type="SAM" id="SignalP"/>
    </source>
</evidence>
<name>A0ABQ0LJK8_MYCCL</name>
<feature type="transmembrane region" description="Helical" evidence="1">
    <location>
        <begin position="76"/>
        <end position="95"/>
    </location>
</feature>
<sequence>MSAGRSPLSAVFLLHIALEVPLAIQGVFSPTGLPFVQLNNTTIAILKLYSALTLSLCVVAFLAYGLPEFLPGKRALAIGLCIYHTACSTILYNAPRFIPMSLGPMAEGFNIWPERVWGTMHGFLGVGMVIWWQGTLQYAQLAQQPGAAR</sequence>
<evidence type="ECO:0000313" key="4">
    <source>
        <dbReference type="Proteomes" id="UP000815677"/>
    </source>
</evidence>
<reference evidence="3" key="1">
    <citation type="submission" date="2014-09" db="EMBL/GenBank/DDBJ databases">
        <title>Genome sequence of the luminous mushroom Mycena chlorophos for searching fungal bioluminescence genes.</title>
        <authorList>
            <person name="Tanaka Y."/>
            <person name="Kasuga D."/>
            <person name="Oba Y."/>
            <person name="Hase S."/>
            <person name="Sato K."/>
            <person name="Oba Y."/>
            <person name="Sakakibara Y."/>
        </authorList>
    </citation>
    <scope>NUCLEOTIDE SEQUENCE</scope>
</reference>
<feature type="signal peptide" evidence="2">
    <location>
        <begin position="1"/>
        <end position="23"/>
    </location>
</feature>
<dbReference type="EMBL" id="DF847094">
    <property type="protein sequence ID" value="GAT51250.1"/>
    <property type="molecule type" value="Genomic_DNA"/>
</dbReference>
<protein>
    <submittedName>
        <fullName evidence="3">Uncharacterized protein</fullName>
    </submittedName>
</protein>
<keyword evidence="1" id="KW-0472">Membrane</keyword>
<evidence type="ECO:0000256" key="1">
    <source>
        <dbReference type="SAM" id="Phobius"/>
    </source>
</evidence>
<proteinExistence type="predicted"/>
<keyword evidence="1" id="KW-1133">Transmembrane helix</keyword>
<feature type="transmembrane region" description="Helical" evidence="1">
    <location>
        <begin position="115"/>
        <end position="132"/>
    </location>
</feature>
<gene>
    <name evidence="3" type="ORF">MCHLO_08409</name>
</gene>
<feature type="transmembrane region" description="Helical" evidence="1">
    <location>
        <begin position="42"/>
        <end position="64"/>
    </location>
</feature>
<keyword evidence="1" id="KW-0812">Transmembrane</keyword>